<evidence type="ECO:0000259" key="14">
    <source>
        <dbReference type="Pfam" id="PF00905"/>
    </source>
</evidence>
<evidence type="ECO:0000313" key="16">
    <source>
        <dbReference type="EMBL" id="WAG62327.1"/>
    </source>
</evidence>
<keyword evidence="2" id="KW-1003">Cell membrane</keyword>
<gene>
    <name evidence="16" type="ORF">LL038_08840</name>
</gene>
<evidence type="ECO:0000256" key="1">
    <source>
        <dbReference type="ARBA" id="ARBA00004370"/>
    </source>
</evidence>
<evidence type="ECO:0000256" key="2">
    <source>
        <dbReference type="ARBA" id="ARBA00022475"/>
    </source>
</evidence>
<dbReference type="InterPro" id="IPR050396">
    <property type="entry name" value="Glycosyltr_51/Transpeptidase"/>
</dbReference>
<dbReference type="GO" id="GO:0030288">
    <property type="term" value="C:outer membrane-bounded periplasmic space"/>
    <property type="evidence" value="ECO:0007669"/>
    <property type="project" value="TreeGrafter"/>
</dbReference>
<keyword evidence="5 13" id="KW-0812">Transmembrane</keyword>
<feature type="domain" description="Penicillin-binding protein transpeptidase" evidence="14">
    <location>
        <begin position="374"/>
        <end position="631"/>
    </location>
</feature>
<dbReference type="Pfam" id="PF00912">
    <property type="entry name" value="Transgly"/>
    <property type="match status" value="1"/>
</dbReference>
<evidence type="ECO:0000256" key="12">
    <source>
        <dbReference type="ARBA" id="ARBA00049902"/>
    </source>
</evidence>
<dbReference type="NCBIfam" id="TIGR02074">
    <property type="entry name" value="PBP_1a_fam"/>
    <property type="match status" value="1"/>
</dbReference>
<sequence length="696" mass="76300">MKQIKDSTKVKKTHKIAKTIILTIISILVVGIVAGAGMVLAIIKTSPSLDINQILDLNQTSIIYDDKGNSMDDVITTDKNKQVVKRTDVSLDSTSQYLGPAFIAIEDARFRQHGGVDYKGITRALLVDVQNKISHGNKSTQGASTITQQLIKNRLFLEDSLNNRLDYARKIQEAYLAIELDKSMTKNDILEAYMNTIFLGGNAYGVEAAAYQYFSKTSNKLTLVESAFIAGMAQSPSGFYPFTTSAEKNPDVYINKTKLVLSRMYETNSISEKEYDDAINSIKINKIVFIRPNENLEKYTYESFSVPVIEQIKTDLMAKYNYSTSQVKALLMSGGLKIYTTMDKNLQVKSQKILDNDPVFNKVYNESKNEVQSSAVILDYHTGQVKAIIGGRGEKPAMSYNRAVDAINFPRSTGSSIKPLTVYAAAIDSKQALATTILDDSPLSPEIANKYITNGVPYNPSDDNQPEGPITMYSAIKTSQNLAAIKLEDQIGVVTGYAYAKKFGLNITSADENISTMALGQFHGGETPLLMAAAYGVFGNSGLYTSPRLYTKVVDKTGKVLLETNYTTRKALDPLSAYTMYDLLKGPISPGGTGTSAKYGDMPVAGKTGTATDSKDLWFCGLTPYYSAAVWIGNDDYKKFSNLSSNDAALIWGKLMKEANVNLPIKDITPPDGIVTIPQTIMSNKTIENIQRSGQD</sequence>
<evidence type="ECO:0000256" key="8">
    <source>
        <dbReference type="ARBA" id="ARBA00022989"/>
    </source>
</evidence>
<dbReference type="GO" id="GO:0016020">
    <property type="term" value="C:membrane"/>
    <property type="evidence" value="ECO:0007669"/>
    <property type="project" value="UniProtKB-SubCell"/>
</dbReference>
<dbReference type="GO" id="GO:0071555">
    <property type="term" value="P:cell wall organization"/>
    <property type="evidence" value="ECO:0007669"/>
    <property type="project" value="UniProtKB-KW"/>
</dbReference>
<comment type="subcellular location">
    <subcellularLocation>
        <location evidence="1">Membrane</location>
    </subcellularLocation>
</comment>
<evidence type="ECO:0000256" key="13">
    <source>
        <dbReference type="SAM" id="Phobius"/>
    </source>
</evidence>
<dbReference type="InterPro" id="IPR001460">
    <property type="entry name" value="PCN-bd_Tpept"/>
</dbReference>
<feature type="transmembrane region" description="Helical" evidence="13">
    <location>
        <begin position="20"/>
        <end position="43"/>
    </location>
</feature>
<keyword evidence="6" id="KW-0133">Cell shape</keyword>
<dbReference type="PANTHER" id="PTHR32282">
    <property type="entry name" value="BINDING PROTEIN TRANSPEPTIDASE, PUTATIVE-RELATED"/>
    <property type="match status" value="1"/>
</dbReference>
<name>A0AA47ELD2_9CLOT</name>
<dbReference type="EC" id="2.4.99.28" evidence="11"/>
<dbReference type="Pfam" id="PF00905">
    <property type="entry name" value="Transpeptidase"/>
    <property type="match status" value="1"/>
</dbReference>
<reference evidence="16" key="1">
    <citation type="submission" date="2021-11" db="EMBL/GenBank/DDBJ databases">
        <title>Clostridia strains as spoilage organisms.</title>
        <authorList>
            <person name="Wambui J."/>
            <person name="Stevens M.J.A."/>
            <person name="Stephan R."/>
        </authorList>
    </citation>
    <scope>NUCLEOTIDE SEQUENCE</scope>
    <source>
        <strain evidence="16">CF009</strain>
    </source>
</reference>
<dbReference type="InterPro" id="IPR001264">
    <property type="entry name" value="Glyco_trans_51"/>
</dbReference>
<dbReference type="GO" id="GO:0008955">
    <property type="term" value="F:peptidoglycan glycosyltransferase activity"/>
    <property type="evidence" value="ECO:0007669"/>
    <property type="project" value="UniProtKB-EC"/>
</dbReference>
<organism evidence="16 17">
    <name type="scientific">Clostridium estertheticum</name>
    <dbReference type="NCBI Taxonomy" id="238834"/>
    <lineage>
        <taxon>Bacteria</taxon>
        <taxon>Bacillati</taxon>
        <taxon>Bacillota</taxon>
        <taxon>Clostridia</taxon>
        <taxon>Eubacteriales</taxon>
        <taxon>Clostridiaceae</taxon>
        <taxon>Clostridium</taxon>
    </lineage>
</organism>
<feature type="domain" description="Glycosyl transferase family 51" evidence="15">
    <location>
        <begin position="82"/>
        <end position="264"/>
    </location>
</feature>
<dbReference type="GO" id="GO:0008658">
    <property type="term" value="F:penicillin binding"/>
    <property type="evidence" value="ECO:0007669"/>
    <property type="project" value="InterPro"/>
</dbReference>
<evidence type="ECO:0000313" key="17">
    <source>
        <dbReference type="Proteomes" id="UP001164733"/>
    </source>
</evidence>
<dbReference type="GO" id="GO:0008360">
    <property type="term" value="P:regulation of cell shape"/>
    <property type="evidence" value="ECO:0007669"/>
    <property type="project" value="UniProtKB-KW"/>
</dbReference>
<keyword evidence="7" id="KW-0573">Peptidoglycan synthesis</keyword>
<comment type="catalytic activity">
    <reaction evidence="12">
        <text>[GlcNAc-(1-&gt;4)-Mur2Ac(oyl-L-Ala-gamma-D-Glu-L-Lys-D-Ala-D-Ala)](n)-di-trans,octa-cis-undecaprenyl diphosphate + beta-D-GlcNAc-(1-&gt;4)-Mur2Ac(oyl-L-Ala-gamma-D-Glu-L-Lys-D-Ala-D-Ala)-di-trans,octa-cis-undecaprenyl diphosphate = [GlcNAc-(1-&gt;4)-Mur2Ac(oyl-L-Ala-gamma-D-Glu-L-Lys-D-Ala-D-Ala)](n+1)-di-trans,octa-cis-undecaprenyl diphosphate + di-trans,octa-cis-undecaprenyl diphosphate + H(+)</text>
        <dbReference type="Rhea" id="RHEA:23708"/>
        <dbReference type="Rhea" id="RHEA-COMP:9602"/>
        <dbReference type="Rhea" id="RHEA-COMP:9603"/>
        <dbReference type="ChEBI" id="CHEBI:15378"/>
        <dbReference type="ChEBI" id="CHEBI:58405"/>
        <dbReference type="ChEBI" id="CHEBI:60033"/>
        <dbReference type="ChEBI" id="CHEBI:78435"/>
        <dbReference type="EC" id="2.4.99.28"/>
    </reaction>
</comment>
<dbReference type="RefSeq" id="WP_216123627.1">
    <property type="nucleotide sequence ID" value="NZ_CP086239.1"/>
</dbReference>
<dbReference type="AlphaFoldDB" id="A0AA47ELD2"/>
<evidence type="ECO:0000256" key="6">
    <source>
        <dbReference type="ARBA" id="ARBA00022960"/>
    </source>
</evidence>
<proteinExistence type="predicted"/>
<evidence type="ECO:0000256" key="3">
    <source>
        <dbReference type="ARBA" id="ARBA00022676"/>
    </source>
</evidence>
<protein>
    <recommendedName>
        <fullName evidence="11">peptidoglycan glycosyltransferase</fullName>
        <ecNumber evidence="11">2.4.99.28</ecNumber>
    </recommendedName>
</protein>
<dbReference type="Proteomes" id="UP001164733">
    <property type="component" value="Chromosome"/>
</dbReference>
<dbReference type="PANTHER" id="PTHR32282:SF11">
    <property type="entry name" value="PENICILLIN-BINDING PROTEIN 1B"/>
    <property type="match status" value="1"/>
</dbReference>
<evidence type="ECO:0000256" key="10">
    <source>
        <dbReference type="ARBA" id="ARBA00023316"/>
    </source>
</evidence>
<dbReference type="GO" id="GO:0009252">
    <property type="term" value="P:peptidoglycan biosynthetic process"/>
    <property type="evidence" value="ECO:0007669"/>
    <property type="project" value="UniProtKB-KW"/>
</dbReference>
<evidence type="ECO:0000256" key="4">
    <source>
        <dbReference type="ARBA" id="ARBA00022679"/>
    </source>
</evidence>
<evidence type="ECO:0000256" key="5">
    <source>
        <dbReference type="ARBA" id="ARBA00022692"/>
    </source>
</evidence>
<keyword evidence="4" id="KW-0808">Transferase</keyword>
<keyword evidence="9 13" id="KW-0472">Membrane</keyword>
<evidence type="ECO:0000256" key="9">
    <source>
        <dbReference type="ARBA" id="ARBA00023136"/>
    </source>
</evidence>
<keyword evidence="10" id="KW-0961">Cell wall biogenesis/degradation</keyword>
<evidence type="ECO:0000256" key="7">
    <source>
        <dbReference type="ARBA" id="ARBA00022984"/>
    </source>
</evidence>
<dbReference type="EMBL" id="CP086239">
    <property type="protein sequence ID" value="WAG62327.1"/>
    <property type="molecule type" value="Genomic_DNA"/>
</dbReference>
<evidence type="ECO:0000256" key="11">
    <source>
        <dbReference type="ARBA" id="ARBA00044770"/>
    </source>
</evidence>
<keyword evidence="8 13" id="KW-1133">Transmembrane helix</keyword>
<accession>A0AA47ELD2</accession>
<keyword evidence="3" id="KW-0328">Glycosyltransferase</keyword>
<evidence type="ECO:0000259" key="15">
    <source>
        <dbReference type="Pfam" id="PF00912"/>
    </source>
</evidence>